<name>A0ABW0C1J7_9FLAO</name>
<feature type="transmembrane region" description="Helical" evidence="2">
    <location>
        <begin position="34"/>
        <end position="55"/>
    </location>
</feature>
<feature type="domain" description="Peptidase M56" evidence="3">
    <location>
        <begin position="160"/>
        <end position="258"/>
    </location>
</feature>
<evidence type="ECO:0000313" key="5">
    <source>
        <dbReference type="Proteomes" id="UP001596162"/>
    </source>
</evidence>
<keyword evidence="2" id="KW-0812">Transmembrane</keyword>
<evidence type="ECO:0000256" key="2">
    <source>
        <dbReference type="SAM" id="Phobius"/>
    </source>
</evidence>
<dbReference type="PANTHER" id="PTHR23330:SF9">
    <property type="entry name" value="PROLINE-RICH PROTEIN 11"/>
    <property type="match status" value="1"/>
</dbReference>
<organism evidence="4 5">
    <name type="scientific">Bizionia hallyeonensis</name>
    <dbReference type="NCBI Taxonomy" id="1123757"/>
    <lineage>
        <taxon>Bacteria</taxon>
        <taxon>Pseudomonadati</taxon>
        <taxon>Bacteroidota</taxon>
        <taxon>Flavobacteriia</taxon>
        <taxon>Flavobacteriales</taxon>
        <taxon>Flavobacteriaceae</taxon>
        <taxon>Bizionia</taxon>
    </lineage>
</organism>
<feature type="transmembrane region" description="Helical" evidence="2">
    <location>
        <begin position="127"/>
        <end position="146"/>
    </location>
</feature>
<comment type="caution">
    <text evidence="4">The sequence shown here is derived from an EMBL/GenBank/DDBJ whole genome shotgun (WGS) entry which is preliminary data.</text>
</comment>
<gene>
    <name evidence="4" type="ORF">ACFPH8_00825</name>
</gene>
<keyword evidence="5" id="KW-1185">Reference proteome</keyword>
<feature type="region of interest" description="Disordered" evidence="1">
    <location>
        <begin position="451"/>
        <end position="475"/>
    </location>
</feature>
<dbReference type="EMBL" id="JBHSLA010000001">
    <property type="protein sequence ID" value="MFC5193858.1"/>
    <property type="molecule type" value="Genomic_DNA"/>
</dbReference>
<evidence type="ECO:0000256" key="1">
    <source>
        <dbReference type="SAM" id="MobiDB-lite"/>
    </source>
</evidence>
<evidence type="ECO:0000259" key="3">
    <source>
        <dbReference type="Pfam" id="PF05569"/>
    </source>
</evidence>
<feature type="region of interest" description="Disordered" evidence="1">
    <location>
        <begin position="414"/>
        <end position="433"/>
    </location>
</feature>
<feature type="transmembrane region" description="Helical" evidence="2">
    <location>
        <begin position="177"/>
        <end position="196"/>
    </location>
</feature>
<keyword evidence="2" id="KW-0472">Membrane</keyword>
<dbReference type="RefSeq" id="WP_376858070.1">
    <property type="nucleotide sequence ID" value="NZ_JBHSLA010000001.1"/>
</dbReference>
<dbReference type="Proteomes" id="UP001596162">
    <property type="component" value="Unassembled WGS sequence"/>
</dbReference>
<feature type="transmembrane region" description="Helical" evidence="2">
    <location>
        <begin position="89"/>
        <end position="107"/>
    </location>
</feature>
<feature type="transmembrane region" description="Helical" evidence="2">
    <location>
        <begin position="269"/>
        <end position="287"/>
    </location>
</feature>
<proteinExistence type="predicted"/>
<reference evidence="5" key="1">
    <citation type="journal article" date="2019" name="Int. J. Syst. Evol. Microbiol.">
        <title>The Global Catalogue of Microorganisms (GCM) 10K type strain sequencing project: providing services to taxonomists for standard genome sequencing and annotation.</title>
        <authorList>
            <consortium name="The Broad Institute Genomics Platform"/>
            <consortium name="The Broad Institute Genome Sequencing Center for Infectious Disease"/>
            <person name="Wu L."/>
            <person name="Ma J."/>
        </authorList>
    </citation>
    <scope>NUCLEOTIDE SEQUENCE [LARGE SCALE GENOMIC DNA]</scope>
    <source>
        <strain evidence="5">JCM 17978</strain>
    </source>
</reference>
<evidence type="ECO:0000313" key="4">
    <source>
        <dbReference type="EMBL" id="MFC5193858.1"/>
    </source>
</evidence>
<feature type="region of interest" description="Disordered" evidence="1">
    <location>
        <begin position="496"/>
        <end position="524"/>
    </location>
</feature>
<keyword evidence="2" id="KW-1133">Transmembrane helix</keyword>
<dbReference type="Pfam" id="PF05569">
    <property type="entry name" value="Peptidase_M56"/>
    <property type="match status" value="1"/>
</dbReference>
<dbReference type="InterPro" id="IPR008756">
    <property type="entry name" value="Peptidase_M56"/>
</dbReference>
<sequence length="725" mass="82445">MDIYILKFSACLAVFMLFYKLVLERESIHQFKRFYLLAALVASIAIPFITFTTFVEAEPILNTVVFSNSESDAVTTEIASTFSDYLPTILWSVFFLGAIIFAGRFTINLFHLIRRIKKNPKYKKGNLVHVLMTDLVYPHTFLQYIFLNKSKYESNKIPHEVLLHEETHAKQKHALDILFIELMQIIFWFNPLLYFIKKDIKLNHEFLADQAVLKTGTDTKTYQHILLAFSASKTMEDAQTHHLANAINYSLIKKRFTVMKSHTSNTVKWVKGLIILPVLAVLIYSFSSTKEVFRPSKPGIIKTTEAIESKKDQTKLLLKIYDVICEDCRFSFDKALVKNLKIETNTTETISSFKFKVPGKPTVNVVGNALSEEALTNLNSAKIGDYITIYDIKASKNSIKTPILIELVDNLIPPPPPPVPANATPEQKTKYKNVSNEYYKKYKVENGKVSERLQLPPPPPPPPPPPVPANATPEQKAKYETLSNEYYSKYKVTNGKVEHKLPPPPPPSIPANATPEQKKEYKKAQHDYNRNHKVKKVQKSKMPPPPPPAPKTMAVGKKIDQDYYDSLSTFNPDKNAKTGFITINNKTHFYTTNEDETKYYNRLGYEVDINGKTLSTTQTNGADVIAGQKISKVYQNNQVVSEFNMDWVSETNDRQEIPQPPAPPSVAQSAHELVKSLKENDIKYYYNDKLVSYNEILEITKKEPNINISTKITDGKGTAHFSTVK</sequence>
<accession>A0ABW0C1J7</accession>
<dbReference type="PANTHER" id="PTHR23330">
    <property type="entry name" value="P300 TRANSCRIPTIONAL COFACTOR JMY-RELATED"/>
    <property type="match status" value="1"/>
</dbReference>
<feature type="transmembrane region" description="Helical" evidence="2">
    <location>
        <begin position="6"/>
        <end position="22"/>
    </location>
</feature>
<protein>
    <submittedName>
        <fullName evidence="4">M56 family metallopeptidase</fullName>
    </submittedName>
</protein>
<feature type="compositionally biased region" description="Pro residues" evidence="1">
    <location>
        <begin position="455"/>
        <end position="468"/>
    </location>
</feature>
<dbReference type="CDD" id="cd07341">
    <property type="entry name" value="M56_BlaR1_MecR1_like"/>
    <property type="match status" value="1"/>
</dbReference>